<name>A0A2P2M2T1_RHIMU</name>
<protein>
    <submittedName>
        <fullName evidence="1">Uncharacterized protein</fullName>
    </submittedName>
</protein>
<proteinExistence type="predicted"/>
<accession>A0A2P2M2T1</accession>
<sequence length="28" mass="3361">MVFDYIHIDLSVSIFSWGLTYADQTYFQ</sequence>
<dbReference type="AlphaFoldDB" id="A0A2P2M2T1"/>
<dbReference type="EMBL" id="GGEC01044027">
    <property type="protein sequence ID" value="MBX24511.1"/>
    <property type="molecule type" value="Transcribed_RNA"/>
</dbReference>
<organism evidence="1">
    <name type="scientific">Rhizophora mucronata</name>
    <name type="common">Asiatic mangrove</name>
    <dbReference type="NCBI Taxonomy" id="61149"/>
    <lineage>
        <taxon>Eukaryota</taxon>
        <taxon>Viridiplantae</taxon>
        <taxon>Streptophyta</taxon>
        <taxon>Embryophyta</taxon>
        <taxon>Tracheophyta</taxon>
        <taxon>Spermatophyta</taxon>
        <taxon>Magnoliopsida</taxon>
        <taxon>eudicotyledons</taxon>
        <taxon>Gunneridae</taxon>
        <taxon>Pentapetalae</taxon>
        <taxon>rosids</taxon>
        <taxon>fabids</taxon>
        <taxon>Malpighiales</taxon>
        <taxon>Rhizophoraceae</taxon>
        <taxon>Rhizophora</taxon>
    </lineage>
</organism>
<evidence type="ECO:0000313" key="1">
    <source>
        <dbReference type="EMBL" id="MBX24511.1"/>
    </source>
</evidence>
<reference evidence="1" key="1">
    <citation type="submission" date="2018-02" db="EMBL/GenBank/DDBJ databases">
        <title>Rhizophora mucronata_Transcriptome.</title>
        <authorList>
            <person name="Meera S.P."/>
            <person name="Sreeshan A."/>
            <person name="Augustine A."/>
        </authorList>
    </citation>
    <scope>NUCLEOTIDE SEQUENCE</scope>
    <source>
        <tissue evidence="1">Leaf</tissue>
    </source>
</reference>